<dbReference type="EMBL" id="JBHUEY010000001">
    <property type="protein sequence ID" value="MFD1784466.1"/>
    <property type="molecule type" value="Genomic_DNA"/>
</dbReference>
<evidence type="ECO:0000259" key="2">
    <source>
        <dbReference type="PROSITE" id="PS51384"/>
    </source>
</evidence>
<dbReference type="SUPFAM" id="SSF63380">
    <property type="entry name" value="Riboflavin synthase domain-like"/>
    <property type="match status" value="1"/>
</dbReference>
<dbReference type="PANTHER" id="PTHR30157">
    <property type="entry name" value="FERRIC REDUCTASE, NADPH-DEPENDENT"/>
    <property type="match status" value="1"/>
</dbReference>
<name>A0ABW4N3E3_9CAUL</name>
<dbReference type="CDD" id="cd06193">
    <property type="entry name" value="siderophore_interacting"/>
    <property type="match status" value="1"/>
</dbReference>
<evidence type="ECO:0000313" key="3">
    <source>
        <dbReference type="EMBL" id="MFD1784466.1"/>
    </source>
</evidence>
<dbReference type="Proteomes" id="UP001597237">
    <property type="component" value="Unassembled WGS sequence"/>
</dbReference>
<dbReference type="InterPro" id="IPR013113">
    <property type="entry name" value="SIP_FAD-bd"/>
</dbReference>
<dbReference type="Pfam" id="PF04954">
    <property type="entry name" value="SIP"/>
    <property type="match status" value="1"/>
</dbReference>
<dbReference type="Gene3D" id="3.40.50.80">
    <property type="entry name" value="Nucleotide-binding domain of ferredoxin-NADP reductase (FNR) module"/>
    <property type="match status" value="1"/>
</dbReference>
<evidence type="ECO:0000313" key="4">
    <source>
        <dbReference type="Proteomes" id="UP001597237"/>
    </source>
</evidence>
<protein>
    <submittedName>
        <fullName evidence="3">Siderophore-interacting protein</fullName>
    </submittedName>
</protein>
<proteinExistence type="inferred from homology"/>
<gene>
    <name evidence="3" type="ORF">ACFSC0_13750</name>
</gene>
<dbReference type="InterPro" id="IPR039374">
    <property type="entry name" value="SIP_fam"/>
</dbReference>
<dbReference type="PROSITE" id="PS51384">
    <property type="entry name" value="FAD_FR"/>
    <property type="match status" value="1"/>
</dbReference>
<accession>A0ABW4N3E3</accession>
<dbReference type="RefSeq" id="WP_377283588.1">
    <property type="nucleotide sequence ID" value="NZ_JBHRSI010000009.1"/>
</dbReference>
<comment type="caution">
    <text evidence="3">The sequence shown here is derived from an EMBL/GenBank/DDBJ whole genome shotgun (WGS) entry which is preliminary data.</text>
</comment>
<keyword evidence="4" id="KW-1185">Reference proteome</keyword>
<dbReference type="InterPro" id="IPR007037">
    <property type="entry name" value="SIP_rossman_dom"/>
</dbReference>
<reference evidence="4" key="1">
    <citation type="journal article" date="2019" name="Int. J. Syst. Evol. Microbiol.">
        <title>The Global Catalogue of Microorganisms (GCM) 10K type strain sequencing project: providing services to taxonomists for standard genome sequencing and annotation.</title>
        <authorList>
            <consortium name="The Broad Institute Genomics Platform"/>
            <consortium name="The Broad Institute Genome Sequencing Center for Infectious Disease"/>
            <person name="Wu L."/>
            <person name="Ma J."/>
        </authorList>
    </citation>
    <scope>NUCLEOTIDE SEQUENCE [LARGE SCALE GENOMIC DNA]</scope>
    <source>
        <strain evidence="4">DFY28</strain>
    </source>
</reference>
<evidence type="ECO:0000256" key="1">
    <source>
        <dbReference type="ARBA" id="ARBA00035644"/>
    </source>
</evidence>
<dbReference type="Pfam" id="PF08021">
    <property type="entry name" value="FAD_binding_9"/>
    <property type="match status" value="1"/>
</dbReference>
<dbReference type="InterPro" id="IPR039261">
    <property type="entry name" value="FNR_nucleotide-bd"/>
</dbReference>
<comment type="similarity">
    <text evidence="1">Belongs to the SIP oxidoreductase family.</text>
</comment>
<dbReference type="Gene3D" id="2.40.30.10">
    <property type="entry name" value="Translation factors"/>
    <property type="match status" value="1"/>
</dbReference>
<dbReference type="PANTHER" id="PTHR30157:SF0">
    <property type="entry name" value="NADPH-DEPENDENT FERRIC-CHELATE REDUCTASE"/>
    <property type="match status" value="1"/>
</dbReference>
<dbReference type="InterPro" id="IPR017927">
    <property type="entry name" value="FAD-bd_FR_type"/>
</dbReference>
<feature type="domain" description="FAD-binding FR-type" evidence="2">
    <location>
        <begin position="28"/>
        <end position="130"/>
    </location>
</feature>
<organism evidence="3 4">
    <name type="scientific">Phenylobacterium terrae</name>
    <dbReference type="NCBI Taxonomy" id="2665495"/>
    <lineage>
        <taxon>Bacteria</taxon>
        <taxon>Pseudomonadati</taxon>
        <taxon>Pseudomonadota</taxon>
        <taxon>Alphaproteobacteria</taxon>
        <taxon>Caulobacterales</taxon>
        <taxon>Caulobacteraceae</taxon>
        <taxon>Phenylobacterium</taxon>
    </lineage>
</organism>
<sequence>MADASLAQADLPPPFPQMDPELFRRRFGRAWSFEVVEAFDVGPRLRRVVYTAPDLDQFEHKPGQEVILMIPADGGHERRHYTIRSLDKAAGRLAIDFVLHGDAPGARHCRSARAGDRLTVLGPRGRHVLKDGADWRLFIGDETAQPAIFAMLETLLAGARADVFLEIESDADRQPLETRGEVNLVWLPRDAPAGQSQVLLRAAEGFELPPGEGHAYTLGETSIIRRVRQHLIGRGVAKANVHSEGYWRPGRIGGHEHVDD</sequence>
<dbReference type="InterPro" id="IPR017938">
    <property type="entry name" value="Riboflavin_synthase-like_b-brl"/>
</dbReference>